<proteinExistence type="inferred from homology"/>
<dbReference type="Proteomes" id="UP001594351">
    <property type="component" value="Unassembled WGS sequence"/>
</dbReference>
<dbReference type="PANTHER" id="PTHR43736:SF1">
    <property type="entry name" value="DIHYDRONEOPTERIN TRIPHOSPHATE DIPHOSPHATASE"/>
    <property type="match status" value="1"/>
</dbReference>
<gene>
    <name evidence="4" type="ORF">ACFL27_03445</name>
</gene>
<comment type="similarity">
    <text evidence="2">Belongs to the Nudix hydrolase family.</text>
</comment>
<accession>A0ABV6YSS3</accession>
<dbReference type="EMBL" id="JBHPBY010000028">
    <property type="protein sequence ID" value="MFC1849244.1"/>
    <property type="molecule type" value="Genomic_DNA"/>
</dbReference>
<evidence type="ECO:0000313" key="5">
    <source>
        <dbReference type="Proteomes" id="UP001594351"/>
    </source>
</evidence>
<dbReference type="SUPFAM" id="SSF55811">
    <property type="entry name" value="Nudix"/>
    <property type="match status" value="1"/>
</dbReference>
<dbReference type="Pfam" id="PF00293">
    <property type="entry name" value="NUDIX"/>
    <property type="match status" value="1"/>
</dbReference>
<dbReference type="InterPro" id="IPR015797">
    <property type="entry name" value="NUDIX_hydrolase-like_dom_sf"/>
</dbReference>
<sequence length="136" mass="15545">MSPEKKYRNPTPTVDIIISWKDQGIILIKRKNKPFGWALPGGFVDYGESLEAAAIREAKEETGLDVTLLRQFHTYSDPDRDERLHSISTVFLAQADGEPRSGDDAIDYGVFEEHKLPHPLVFDHAQILDDFFNNRF</sequence>
<protein>
    <submittedName>
        <fullName evidence="4">NUDIX domain-containing protein</fullName>
    </submittedName>
</protein>
<reference evidence="4 5" key="1">
    <citation type="submission" date="2024-09" db="EMBL/GenBank/DDBJ databases">
        <title>Laminarin stimulates single cell rates of sulfate reduction while oxygen inhibits transcriptomic activity in coastal marine sediment.</title>
        <authorList>
            <person name="Lindsay M."/>
            <person name="Orcutt B."/>
            <person name="Emerson D."/>
            <person name="Stepanauskas R."/>
            <person name="D'Angelo T."/>
        </authorList>
    </citation>
    <scope>NUCLEOTIDE SEQUENCE [LARGE SCALE GENOMIC DNA]</scope>
    <source>
        <strain evidence="4">SAG AM-311-K15</strain>
    </source>
</reference>
<keyword evidence="5" id="KW-1185">Reference proteome</keyword>
<evidence type="ECO:0000256" key="2">
    <source>
        <dbReference type="RuleBase" id="RU003476"/>
    </source>
</evidence>
<dbReference type="InterPro" id="IPR000086">
    <property type="entry name" value="NUDIX_hydrolase_dom"/>
</dbReference>
<dbReference type="CDD" id="cd18873">
    <property type="entry name" value="NUDIX_NadM_like"/>
    <property type="match status" value="1"/>
</dbReference>
<evidence type="ECO:0000259" key="3">
    <source>
        <dbReference type="PROSITE" id="PS51462"/>
    </source>
</evidence>
<organism evidence="4 5">
    <name type="scientific">candidate division CSSED10-310 bacterium</name>
    <dbReference type="NCBI Taxonomy" id="2855610"/>
    <lineage>
        <taxon>Bacteria</taxon>
        <taxon>Bacteria division CSSED10-310</taxon>
    </lineage>
</organism>
<feature type="domain" description="Nudix hydrolase" evidence="3">
    <location>
        <begin position="9"/>
        <end position="133"/>
    </location>
</feature>
<name>A0ABV6YSS3_UNCC1</name>
<dbReference type="PROSITE" id="PS51462">
    <property type="entry name" value="NUDIX"/>
    <property type="match status" value="1"/>
</dbReference>
<dbReference type="PANTHER" id="PTHR43736">
    <property type="entry name" value="ADP-RIBOSE PYROPHOSPHATASE"/>
    <property type="match status" value="1"/>
</dbReference>
<comment type="caution">
    <text evidence="4">The sequence shown here is derived from an EMBL/GenBank/DDBJ whole genome shotgun (WGS) entry which is preliminary data.</text>
</comment>
<dbReference type="Gene3D" id="3.90.79.10">
    <property type="entry name" value="Nucleoside Triphosphate Pyrophosphohydrolase"/>
    <property type="match status" value="1"/>
</dbReference>
<dbReference type="InterPro" id="IPR020476">
    <property type="entry name" value="Nudix_hydrolase"/>
</dbReference>
<evidence type="ECO:0000256" key="1">
    <source>
        <dbReference type="ARBA" id="ARBA00022801"/>
    </source>
</evidence>
<dbReference type="InterPro" id="IPR020084">
    <property type="entry name" value="NUDIX_hydrolase_CS"/>
</dbReference>
<dbReference type="PRINTS" id="PR00502">
    <property type="entry name" value="NUDIXFAMILY"/>
</dbReference>
<dbReference type="PROSITE" id="PS00893">
    <property type="entry name" value="NUDIX_BOX"/>
    <property type="match status" value="1"/>
</dbReference>
<keyword evidence="1 2" id="KW-0378">Hydrolase</keyword>
<evidence type="ECO:0000313" key="4">
    <source>
        <dbReference type="EMBL" id="MFC1849244.1"/>
    </source>
</evidence>